<evidence type="ECO:0000313" key="1">
    <source>
        <dbReference type="EMBL" id="CRI16407.1"/>
    </source>
</evidence>
<protein>
    <submittedName>
        <fullName evidence="1">Uncharacterized protein</fullName>
    </submittedName>
</protein>
<accession>A0A0U1MS02</accession>
<proteinExistence type="predicted"/>
<gene>
    <name evidence="1" type="ORF">BN1321_380042</name>
</gene>
<sequence length="43" mass="5325">MAVTNDFSFISQSPFKVVVYYTIYITRFIKFKTYFLIFYIFDF</sequence>
<dbReference type="AlphaFoldDB" id="A0A0U1MS02"/>
<organism evidence="1 2">
    <name type="scientific">Staphylococcus aureus</name>
    <dbReference type="NCBI Taxonomy" id="1280"/>
    <lineage>
        <taxon>Bacteria</taxon>
        <taxon>Bacillati</taxon>
        <taxon>Bacillota</taxon>
        <taxon>Bacilli</taxon>
        <taxon>Bacillales</taxon>
        <taxon>Staphylococcaceae</taxon>
        <taxon>Staphylococcus</taxon>
    </lineage>
</organism>
<dbReference type="EMBL" id="CVOQ01000032">
    <property type="protein sequence ID" value="CRI16407.1"/>
    <property type="molecule type" value="Genomic_DNA"/>
</dbReference>
<name>A0A0U1MS02_STAAU</name>
<reference evidence="1 2" key="1">
    <citation type="submission" date="2015-04" db="EMBL/GenBank/DDBJ databases">
        <authorList>
            <person name="Syromyatnikov M.Y."/>
            <person name="Popov V.N."/>
        </authorList>
    </citation>
    <scope>NUCLEOTIDE SEQUENCE [LARGE SCALE GENOMIC DNA]</scope>
    <source>
        <strain evidence="1 2">AH1</strain>
    </source>
</reference>
<dbReference type="Proteomes" id="UP000039437">
    <property type="component" value="Unassembled WGS sequence"/>
</dbReference>
<evidence type="ECO:0000313" key="2">
    <source>
        <dbReference type="Proteomes" id="UP000039437"/>
    </source>
</evidence>